<name>A0A414AT06_9FIRM</name>
<dbReference type="EMBL" id="QSHZ01000020">
    <property type="protein sequence ID" value="RHC54669.1"/>
    <property type="molecule type" value="Genomic_DNA"/>
</dbReference>
<dbReference type="AlphaFoldDB" id="A0A414AT06"/>
<reference evidence="1 2" key="1">
    <citation type="submission" date="2018-08" db="EMBL/GenBank/DDBJ databases">
        <title>A genome reference for cultivated species of the human gut microbiota.</title>
        <authorList>
            <person name="Zou Y."/>
            <person name="Xue W."/>
            <person name="Luo G."/>
        </authorList>
    </citation>
    <scope>NUCLEOTIDE SEQUENCE [LARGE SCALE GENOMIC DNA]</scope>
    <source>
        <strain evidence="1 2">AM35-14</strain>
    </source>
</reference>
<accession>A0A414AT06</accession>
<protein>
    <submittedName>
        <fullName evidence="1">Uncharacterized protein</fullName>
    </submittedName>
</protein>
<proteinExistence type="predicted"/>
<sequence>MRKVDVLFMLKINELKEYKRVNNEGWVCNQLEELVDKYDGYLKSDEGKELDEYEQGEHNELLAIVTELKEILYKK</sequence>
<evidence type="ECO:0000313" key="1">
    <source>
        <dbReference type="EMBL" id="RHC54669.1"/>
    </source>
</evidence>
<dbReference type="Proteomes" id="UP000283975">
    <property type="component" value="Unassembled WGS sequence"/>
</dbReference>
<evidence type="ECO:0000313" key="2">
    <source>
        <dbReference type="Proteomes" id="UP000283975"/>
    </source>
</evidence>
<comment type="caution">
    <text evidence="1">The sequence shown here is derived from an EMBL/GenBank/DDBJ whole genome shotgun (WGS) entry which is preliminary data.</text>
</comment>
<organism evidence="1 2">
    <name type="scientific">Enterocloster bolteae</name>
    <dbReference type="NCBI Taxonomy" id="208479"/>
    <lineage>
        <taxon>Bacteria</taxon>
        <taxon>Bacillati</taxon>
        <taxon>Bacillota</taxon>
        <taxon>Clostridia</taxon>
        <taxon>Lachnospirales</taxon>
        <taxon>Lachnospiraceae</taxon>
        <taxon>Enterocloster</taxon>
    </lineage>
</organism>
<gene>
    <name evidence="1" type="ORF">DW839_18395</name>
</gene>